<evidence type="ECO:0000313" key="4">
    <source>
        <dbReference type="EMBL" id="VVC24567.1"/>
    </source>
</evidence>
<dbReference type="SUPFAM" id="SSF54791">
    <property type="entry name" value="Eukaryotic type KH-domain (KH-domain type I)"/>
    <property type="match status" value="3"/>
</dbReference>
<evidence type="ECO:0000313" key="5">
    <source>
        <dbReference type="Proteomes" id="UP000325440"/>
    </source>
</evidence>
<dbReference type="GO" id="GO:0003723">
    <property type="term" value="F:RNA binding"/>
    <property type="evidence" value="ECO:0007669"/>
    <property type="project" value="UniProtKB-UniRule"/>
</dbReference>
<evidence type="ECO:0000256" key="2">
    <source>
        <dbReference type="PROSITE-ProRule" id="PRU00117"/>
    </source>
</evidence>
<feature type="domain" description="K Homology" evidence="3">
    <location>
        <begin position="265"/>
        <end position="339"/>
    </location>
</feature>
<dbReference type="Gene3D" id="3.30.1370.10">
    <property type="entry name" value="K Homology domain, type 1"/>
    <property type="match status" value="3"/>
</dbReference>
<dbReference type="GO" id="GO:0010468">
    <property type="term" value="P:regulation of gene expression"/>
    <property type="evidence" value="ECO:0007669"/>
    <property type="project" value="UniProtKB-ARBA"/>
</dbReference>
<gene>
    <name evidence="4" type="ORF">CINCED_3A004434</name>
</gene>
<reference evidence="4 5" key="1">
    <citation type="submission" date="2019-08" db="EMBL/GenBank/DDBJ databases">
        <authorList>
            <person name="Alioto T."/>
            <person name="Alioto T."/>
            <person name="Gomez Garrido J."/>
        </authorList>
    </citation>
    <scope>NUCLEOTIDE SEQUENCE [LARGE SCALE GENOMIC DNA]</scope>
</reference>
<dbReference type="InterPro" id="IPR004087">
    <property type="entry name" value="KH_dom"/>
</dbReference>
<feature type="domain" description="K Homology" evidence="3">
    <location>
        <begin position="103"/>
        <end position="174"/>
    </location>
</feature>
<protein>
    <submittedName>
        <fullName evidence="4">K Homology domain,K Homology domain, type 1</fullName>
    </submittedName>
</protein>
<keyword evidence="1" id="KW-0677">Repeat</keyword>
<dbReference type="PANTHER" id="PTHR10288">
    <property type="entry name" value="KH DOMAIN CONTAINING RNA BINDING PROTEIN"/>
    <property type="match status" value="1"/>
</dbReference>
<dbReference type="AlphaFoldDB" id="A0A5E4M191"/>
<dbReference type="Proteomes" id="UP000325440">
    <property type="component" value="Unassembled WGS sequence"/>
</dbReference>
<dbReference type="CDD" id="cd02396">
    <property type="entry name" value="KH-I_PCBP_rpt2"/>
    <property type="match status" value="1"/>
</dbReference>
<proteinExistence type="predicted"/>
<name>A0A5E4M191_9HEMI</name>
<keyword evidence="5" id="KW-1185">Reference proteome</keyword>
<dbReference type="PROSITE" id="PS50084">
    <property type="entry name" value="KH_TYPE_1"/>
    <property type="match status" value="3"/>
</dbReference>
<feature type="domain" description="K Homology" evidence="3">
    <location>
        <begin position="17"/>
        <end position="86"/>
    </location>
</feature>
<accession>A0A5E4M191</accession>
<sequence length="415" mass="43710">MAAHEEIDYDPTDGHYSDVVLTIRILMGKEILPLIGEYGEVVKELRNQSDATITITDSSTPERIVTVTGNINVIQKAFTLITTILEQVSPTHPQNIRKGSNSNSTTIKLIVPASQCGSLIGKGGVKIREIREASGAMVNVASDLLPNSTERTVSISGSADAITEAIHQICIVMLETPGRGPTVAYRPLVTQPGPVVFCSGQAYTLQGSLAIPAVGDASASNTALNTIASIAPNLIAGSGLDPSVLAALAGSQLRGGGVSSKNSQQNITHEMAIPNDIIGCIIGKGGTKIAEIRRISGAMIRISNTEEHEASGKMERAITISGQPDAVNVAKTLINLSIDQYNKSSGDSLEFDEDFSSNFTTDAKTTTETLATLLSNPNGLGALGALTGLKELLGSINNKKQLNKKKDKIDKYSPY</sequence>
<organism evidence="4 5">
    <name type="scientific">Cinara cedri</name>
    <dbReference type="NCBI Taxonomy" id="506608"/>
    <lineage>
        <taxon>Eukaryota</taxon>
        <taxon>Metazoa</taxon>
        <taxon>Ecdysozoa</taxon>
        <taxon>Arthropoda</taxon>
        <taxon>Hexapoda</taxon>
        <taxon>Insecta</taxon>
        <taxon>Pterygota</taxon>
        <taxon>Neoptera</taxon>
        <taxon>Paraneoptera</taxon>
        <taxon>Hemiptera</taxon>
        <taxon>Sternorrhyncha</taxon>
        <taxon>Aphidomorpha</taxon>
        <taxon>Aphidoidea</taxon>
        <taxon>Aphididae</taxon>
        <taxon>Lachninae</taxon>
        <taxon>Cinara</taxon>
    </lineage>
</organism>
<dbReference type="EMBL" id="CABPRJ010000003">
    <property type="protein sequence ID" value="VVC24567.1"/>
    <property type="molecule type" value="Genomic_DNA"/>
</dbReference>
<dbReference type="OrthoDB" id="442947at2759"/>
<dbReference type="Pfam" id="PF00013">
    <property type="entry name" value="KH_1"/>
    <property type="match status" value="3"/>
</dbReference>
<dbReference type="InterPro" id="IPR004088">
    <property type="entry name" value="KH_dom_type_1"/>
</dbReference>
<dbReference type="InterPro" id="IPR036612">
    <property type="entry name" value="KH_dom_type_1_sf"/>
</dbReference>
<evidence type="ECO:0000256" key="1">
    <source>
        <dbReference type="ARBA" id="ARBA00022737"/>
    </source>
</evidence>
<evidence type="ECO:0000259" key="3">
    <source>
        <dbReference type="SMART" id="SM00322"/>
    </source>
</evidence>
<keyword evidence="2" id="KW-0694">RNA-binding</keyword>
<dbReference type="SMART" id="SM00322">
    <property type="entry name" value="KH"/>
    <property type="match status" value="3"/>
</dbReference>